<evidence type="ECO:0000259" key="3">
    <source>
        <dbReference type="SMART" id="SM00062"/>
    </source>
</evidence>
<dbReference type="RefSeq" id="WP_180569371.1">
    <property type="nucleotide sequence ID" value="NZ_JACCKB010000024.1"/>
</dbReference>
<feature type="domain" description="Solute-binding protein family 3/N-terminal" evidence="3">
    <location>
        <begin position="26"/>
        <end position="250"/>
    </location>
</feature>
<dbReference type="SUPFAM" id="SSF53850">
    <property type="entry name" value="Periplasmic binding protein-like II"/>
    <property type="match status" value="1"/>
</dbReference>
<proteinExistence type="inferred from homology"/>
<keyword evidence="5" id="KW-1185">Reference proteome</keyword>
<keyword evidence="2" id="KW-0732">Signal</keyword>
<dbReference type="EMBL" id="JACCKB010000024">
    <property type="protein sequence ID" value="NYZ67348.1"/>
    <property type="molecule type" value="Genomic_DNA"/>
</dbReference>
<sequence length="250" mass="29068">MMDVKRWLVFCIFTINVFTSAVWSKELVVATSEFSPWKIVEEGELKGIDGELIKDIASRLGLKIKYSECPFKRCLALMKSGLVDIMTGLLKRSDREVYIQYIEPYYVNKKTSKIFYLLKGNGHLIKKYEDIYRLKVGVKIGVRYFNKFDEDSKIKKNAVTDVIQNLRMLEAGRIDAIVNTESQGDYLIHKYGFQGKFEKAVFRPTPDVPFYFGISKKSDYMKQFDLIQNTLHQIVKEGNVEVLMKKYMGE</sequence>
<comment type="similarity">
    <text evidence="1">Belongs to the bacterial solute-binding protein 3 family.</text>
</comment>
<dbReference type="Gene3D" id="3.40.190.10">
    <property type="entry name" value="Periplasmic binding protein-like II"/>
    <property type="match status" value="2"/>
</dbReference>
<gene>
    <name evidence="4" type="ORF">H0A36_15125</name>
</gene>
<dbReference type="Pfam" id="PF00497">
    <property type="entry name" value="SBP_bac_3"/>
    <property type="match status" value="1"/>
</dbReference>
<evidence type="ECO:0000313" key="5">
    <source>
        <dbReference type="Proteomes" id="UP000569732"/>
    </source>
</evidence>
<organism evidence="4 5">
    <name type="scientific">Spartinivicinus marinus</name>
    <dbReference type="NCBI Taxonomy" id="2994442"/>
    <lineage>
        <taxon>Bacteria</taxon>
        <taxon>Pseudomonadati</taxon>
        <taxon>Pseudomonadota</taxon>
        <taxon>Gammaproteobacteria</taxon>
        <taxon>Oceanospirillales</taxon>
        <taxon>Zooshikellaceae</taxon>
        <taxon>Spartinivicinus</taxon>
    </lineage>
</organism>
<comment type="caution">
    <text evidence="4">The sequence shown here is derived from an EMBL/GenBank/DDBJ whole genome shotgun (WGS) entry which is preliminary data.</text>
</comment>
<name>A0A853I9L5_9GAMM</name>
<reference evidence="4 5" key="1">
    <citation type="submission" date="2020-07" db="EMBL/GenBank/DDBJ databases">
        <title>Endozoicomonas sp. nov., isolated from sediment.</title>
        <authorList>
            <person name="Gu T."/>
        </authorList>
    </citation>
    <scope>NUCLEOTIDE SEQUENCE [LARGE SCALE GENOMIC DNA]</scope>
    <source>
        <strain evidence="4 5">SM1973</strain>
    </source>
</reference>
<dbReference type="AlphaFoldDB" id="A0A853I9L5"/>
<dbReference type="Proteomes" id="UP000569732">
    <property type="component" value="Unassembled WGS sequence"/>
</dbReference>
<evidence type="ECO:0000256" key="2">
    <source>
        <dbReference type="ARBA" id="ARBA00022729"/>
    </source>
</evidence>
<dbReference type="SMART" id="SM00062">
    <property type="entry name" value="PBPb"/>
    <property type="match status" value="1"/>
</dbReference>
<dbReference type="PANTHER" id="PTHR35936:SF35">
    <property type="entry name" value="L-CYSTINE-BINDING PROTEIN TCYJ"/>
    <property type="match status" value="1"/>
</dbReference>
<dbReference type="PANTHER" id="PTHR35936">
    <property type="entry name" value="MEMBRANE-BOUND LYTIC MUREIN TRANSGLYCOSYLASE F"/>
    <property type="match status" value="1"/>
</dbReference>
<accession>A0A853I9L5</accession>
<dbReference type="InterPro" id="IPR001638">
    <property type="entry name" value="Solute-binding_3/MltF_N"/>
</dbReference>
<evidence type="ECO:0000256" key="1">
    <source>
        <dbReference type="ARBA" id="ARBA00010333"/>
    </source>
</evidence>
<protein>
    <submittedName>
        <fullName evidence="4">Amino acid ABC transporter substrate-binding protein</fullName>
    </submittedName>
</protein>
<evidence type="ECO:0000313" key="4">
    <source>
        <dbReference type="EMBL" id="NYZ67348.1"/>
    </source>
</evidence>